<feature type="compositionally biased region" description="Basic residues" evidence="12">
    <location>
        <begin position="64"/>
        <end position="74"/>
    </location>
</feature>
<sequence>MHLSFCRKMSHESEEEKVSHESVGENIRNRRKQNVTRAEETPTKDTQQQNLQPDQPTQQINKPKSGRKSRKKSKMSLEPKEKIRNEQTPSVTKAEEITTDEIRQPKLLPDIPNQPTKEHSPKTMTETKMSHESEEKKIRYRRTQSVTRAEEITTKTTKQRKLQPDKPCHQPRDSLFSWSSGFGNFTGLVNWGFLLLTMGGFRLVLENLIKYGIRVDPVQWFVVLTGKGEGEGYPSLALVLYSVIPVVLCLVVEKCLAKDTHLLFGISTTTLENVGMVVHVINIIVVVLIPMVFIHVRGHTFSLVGAMAVCFLYCILFLKLWSYVQVNMWCRANLKQRGPRKLRRQSVSIGVIQNEREHNGSNGTNGTANGFRPNSDSKDKAIPDLVLYPNNLHLKDLLYFLLAPTLCYELNFPRTSRIRKRFLIKRLLEVVIGWHIVMGLFQQWMIPSVRNSLIPFSNMDLTKTSERLLKLAIPNHLMWLCFFYLTFHSFLNLMGEVLHFADRKFYNDWWNANNIDIFWRNWNMPVHNCAFFHEYLVSVPLKTFKIWAFMGMMAQIPLSFVSKFMERNYGPRLGNTVVWASIILGQPLAIMMYYHDYMITHYNDELLLNGAT</sequence>
<feature type="compositionally biased region" description="Basic and acidic residues" evidence="12">
    <location>
        <begin position="9"/>
        <end position="23"/>
    </location>
</feature>
<keyword evidence="15" id="KW-1185">Reference proteome</keyword>
<organism evidence="14 15">
    <name type="scientific">Culex pipiens pipiens</name>
    <name type="common">Northern house mosquito</name>
    <dbReference type="NCBI Taxonomy" id="38569"/>
    <lineage>
        <taxon>Eukaryota</taxon>
        <taxon>Metazoa</taxon>
        <taxon>Ecdysozoa</taxon>
        <taxon>Arthropoda</taxon>
        <taxon>Hexapoda</taxon>
        <taxon>Insecta</taxon>
        <taxon>Pterygota</taxon>
        <taxon>Neoptera</taxon>
        <taxon>Endopterygota</taxon>
        <taxon>Diptera</taxon>
        <taxon>Nematocera</taxon>
        <taxon>Culicoidea</taxon>
        <taxon>Culicidae</taxon>
        <taxon>Culicinae</taxon>
        <taxon>Culicini</taxon>
        <taxon>Culex</taxon>
        <taxon>Culex</taxon>
    </lineage>
</organism>
<evidence type="ECO:0000256" key="7">
    <source>
        <dbReference type="ARBA" id="ARBA00022824"/>
    </source>
</evidence>
<dbReference type="EC" id="2.3.1.20" evidence="4"/>
<feature type="transmembrane region" description="Helical" evidence="13">
    <location>
        <begin position="273"/>
        <end position="294"/>
    </location>
</feature>
<evidence type="ECO:0000313" key="14">
    <source>
        <dbReference type="EMBL" id="KAL1400063.1"/>
    </source>
</evidence>
<dbReference type="InterPro" id="IPR014371">
    <property type="entry name" value="Oat_ACAT_DAG_ARE"/>
</dbReference>
<evidence type="ECO:0000256" key="11">
    <source>
        <dbReference type="PIRSR" id="PIRSR000439-1"/>
    </source>
</evidence>
<keyword evidence="6 13" id="KW-0812">Transmembrane</keyword>
<evidence type="ECO:0000256" key="8">
    <source>
        <dbReference type="ARBA" id="ARBA00022989"/>
    </source>
</evidence>
<dbReference type="Proteomes" id="UP001562425">
    <property type="component" value="Unassembled WGS sequence"/>
</dbReference>
<reference evidence="14 15" key="1">
    <citation type="submission" date="2024-05" db="EMBL/GenBank/DDBJ databases">
        <title>Culex pipiens pipiens assembly and annotation.</title>
        <authorList>
            <person name="Alout H."/>
            <person name="Durand T."/>
        </authorList>
    </citation>
    <scope>NUCLEOTIDE SEQUENCE [LARGE SCALE GENOMIC DNA]</scope>
    <source>
        <strain evidence="14">HA-2024</strain>
        <tissue evidence="14">Whole body</tissue>
    </source>
</reference>
<dbReference type="GO" id="GO:0005789">
    <property type="term" value="C:endoplasmic reticulum membrane"/>
    <property type="evidence" value="ECO:0007669"/>
    <property type="project" value="UniProtKB-SubCell"/>
</dbReference>
<comment type="subcellular location">
    <subcellularLocation>
        <location evidence="1">Endoplasmic reticulum membrane</location>
        <topology evidence="1">Multi-pass membrane protein</topology>
    </subcellularLocation>
</comment>
<evidence type="ECO:0000256" key="13">
    <source>
        <dbReference type="SAM" id="Phobius"/>
    </source>
</evidence>
<comment type="similarity">
    <text evidence="3">Belongs to the membrane-bound acyltransferase family. Sterol o-acyltransferase subfamily.</text>
</comment>
<dbReference type="PANTHER" id="PTHR10408:SF7">
    <property type="entry name" value="DIACYLGLYCEROL O-ACYLTRANSFERASE 1"/>
    <property type="match status" value="1"/>
</dbReference>
<evidence type="ECO:0000256" key="4">
    <source>
        <dbReference type="ARBA" id="ARBA00013244"/>
    </source>
</evidence>
<dbReference type="GO" id="GO:0004144">
    <property type="term" value="F:diacylglycerol O-acyltransferase activity"/>
    <property type="evidence" value="ECO:0007669"/>
    <property type="project" value="UniProtKB-ARBA"/>
</dbReference>
<name>A0ABD1DKJ8_CULPP</name>
<keyword evidence="5" id="KW-0808">Transferase</keyword>
<evidence type="ECO:0000256" key="9">
    <source>
        <dbReference type="ARBA" id="ARBA00023136"/>
    </source>
</evidence>
<evidence type="ECO:0000256" key="10">
    <source>
        <dbReference type="ARBA" id="ARBA00023315"/>
    </source>
</evidence>
<evidence type="ECO:0000256" key="12">
    <source>
        <dbReference type="SAM" id="MobiDB-lite"/>
    </source>
</evidence>
<proteinExistence type="inferred from homology"/>
<feature type="compositionally biased region" description="Basic and acidic residues" evidence="12">
    <location>
        <begin position="128"/>
        <end position="137"/>
    </location>
</feature>
<evidence type="ECO:0000313" key="15">
    <source>
        <dbReference type="Proteomes" id="UP001562425"/>
    </source>
</evidence>
<feature type="transmembrane region" description="Helical" evidence="13">
    <location>
        <begin position="182"/>
        <end position="205"/>
    </location>
</feature>
<dbReference type="AlphaFoldDB" id="A0ABD1DKJ8"/>
<evidence type="ECO:0000256" key="5">
    <source>
        <dbReference type="ARBA" id="ARBA00022679"/>
    </source>
</evidence>
<comment type="caution">
    <text evidence="14">The sequence shown here is derived from an EMBL/GenBank/DDBJ whole genome shotgun (WGS) entry which is preliminary data.</text>
</comment>
<dbReference type="EMBL" id="JBEHCU010005370">
    <property type="protein sequence ID" value="KAL1400063.1"/>
    <property type="molecule type" value="Genomic_DNA"/>
</dbReference>
<dbReference type="Pfam" id="PF03062">
    <property type="entry name" value="MBOAT"/>
    <property type="match status" value="1"/>
</dbReference>
<keyword evidence="7" id="KW-0256">Endoplasmic reticulum</keyword>
<feature type="compositionally biased region" description="Basic and acidic residues" evidence="12">
    <location>
        <begin position="75"/>
        <end position="85"/>
    </location>
</feature>
<evidence type="ECO:0000256" key="6">
    <source>
        <dbReference type="ARBA" id="ARBA00022692"/>
    </source>
</evidence>
<keyword evidence="8 13" id="KW-1133">Transmembrane helix</keyword>
<evidence type="ECO:0000256" key="1">
    <source>
        <dbReference type="ARBA" id="ARBA00004477"/>
    </source>
</evidence>
<feature type="compositionally biased region" description="Basic and acidic residues" evidence="12">
    <location>
        <begin position="93"/>
        <end position="104"/>
    </location>
</feature>
<gene>
    <name evidence="14" type="ORF">pipiens_002111</name>
</gene>
<keyword evidence="9 13" id="KW-0472">Membrane</keyword>
<feature type="compositionally biased region" description="Low complexity" evidence="12">
    <location>
        <begin position="45"/>
        <end position="63"/>
    </location>
</feature>
<dbReference type="InterPro" id="IPR004299">
    <property type="entry name" value="MBOAT_fam"/>
</dbReference>
<feature type="transmembrane region" description="Helical" evidence="13">
    <location>
        <begin position="300"/>
        <end position="321"/>
    </location>
</feature>
<feature type="transmembrane region" description="Helical" evidence="13">
    <location>
        <begin position="477"/>
        <end position="495"/>
    </location>
</feature>
<feature type="region of interest" description="Disordered" evidence="12">
    <location>
        <begin position="1"/>
        <end position="145"/>
    </location>
</feature>
<feature type="transmembrane region" description="Helical" evidence="13">
    <location>
        <begin position="427"/>
        <end position="446"/>
    </location>
</feature>
<accession>A0ABD1DKJ8</accession>
<feature type="active site" evidence="11">
    <location>
        <position position="533"/>
    </location>
</feature>
<evidence type="ECO:0000256" key="3">
    <source>
        <dbReference type="ARBA" id="ARBA00009010"/>
    </source>
</evidence>
<feature type="transmembrane region" description="Helical" evidence="13">
    <location>
        <begin position="577"/>
        <end position="594"/>
    </location>
</feature>
<dbReference type="PANTHER" id="PTHR10408">
    <property type="entry name" value="STEROL O-ACYLTRANSFERASE"/>
    <property type="match status" value="1"/>
</dbReference>
<feature type="transmembrane region" description="Helical" evidence="13">
    <location>
        <begin position="233"/>
        <end position="252"/>
    </location>
</feature>
<evidence type="ECO:0000256" key="2">
    <source>
        <dbReference type="ARBA" id="ARBA00005189"/>
    </source>
</evidence>
<protein>
    <recommendedName>
        <fullName evidence="4">diacylglycerol O-acyltransferase</fullName>
        <ecNumber evidence="4">2.3.1.20</ecNumber>
    </recommendedName>
</protein>
<comment type="pathway">
    <text evidence="2">Lipid metabolism.</text>
</comment>
<keyword evidence="10" id="KW-0012">Acyltransferase</keyword>